<evidence type="ECO:0000256" key="3">
    <source>
        <dbReference type="ARBA" id="ARBA00012438"/>
    </source>
</evidence>
<comment type="subcellular location">
    <subcellularLocation>
        <location evidence="2">Cell membrane</location>
        <topology evidence="2">Multi-pass membrane protein</topology>
    </subcellularLocation>
</comment>
<dbReference type="Proteomes" id="UP001523550">
    <property type="component" value="Unassembled WGS sequence"/>
</dbReference>
<comment type="caution">
    <text evidence="12">The sequence shown here is derived from an EMBL/GenBank/DDBJ whole genome shotgun (WGS) entry which is preliminary data.</text>
</comment>
<dbReference type="EC" id="2.7.13.3" evidence="3"/>
<keyword evidence="4" id="KW-1003">Cell membrane</keyword>
<keyword evidence="9" id="KW-0067">ATP-binding</keyword>
<feature type="transmembrane region" description="Helical" evidence="10">
    <location>
        <begin position="153"/>
        <end position="175"/>
    </location>
</feature>
<dbReference type="InterPro" id="IPR036097">
    <property type="entry name" value="HisK_dim/P_sf"/>
</dbReference>
<keyword evidence="5" id="KW-0597">Phosphoprotein</keyword>
<evidence type="ECO:0000256" key="7">
    <source>
        <dbReference type="ARBA" id="ARBA00022741"/>
    </source>
</evidence>
<sequence length="420" mass="45800">MSDRSERPQAVAQEIRGLLLARAGSFGLLFLSLLAARLWLDIPITSLALAICLLWPALISITLLMGRRHRGSVGLTVQLGLDLLGVGLVLALSGGHENPLGFLLLIPVALATIRLPLPGTILMAILAIGIYSLLYAIYLPLPGSLEHGMDHRFNIHLTGMWVGFVAAAVLIAGIGGRLSQTLRARELALAQQQKQALEDKRLLALGAMAAGTAHELSTPLASLKILSDELARDAKTSLEQERIEDLSHEINRCQRVIERSLEATGNPRADRGESLTADQLLPRLIQYWRDLGGTPPNIRQRGPTPAPRILMDAGLLQAMASLVHNAFEWGEAPVEVQFAWSRDQAVLRVCDRGQGIQNSTRSQAGKREEPINRERPRGLGLFLAESVIRRHGGRLTLRDRANGGTIARVELPTQEATRHD</sequence>
<evidence type="ECO:0000256" key="1">
    <source>
        <dbReference type="ARBA" id="ARBA00000085"/>
    </source>
</evidence>
<dbReference type="Pfam" id="PF02518">
    <property type="entry name" value="HATPase_c"/>
    <property type="match status" value="1"/>
</dbReference>
<dbReference type="Pfam" id="PF00512">
    <property type="entry name" value="HisKA"/>
    <property type="match status" value="1"/>
</dbReference>
<dbReference type="PRINTS" id="PR00344">
    <property type="entry name" value="BCTRLSENSOR"/>
</dbReference>
<reference evidence="12 13" key="1">
    <citation type="submission" date="2022-03" db="EMBL/GenBank/DDBJ databases">
        <title>Genomic Encyclopedia of Type Strains, Phase III (KMG-III): the genomes of soil and plant-associated and newly described type strains.</title>
        <authorList>
            <person name="Whitman W."/>
        </authorList>
    </citation>
    <scope>NUCLEOTIDE SEQUENCE [LARGE SCALE GENOMIC DNA]</scope>
    <source>
        <strain evidence="12 13">BSker1</strain>
    </source>
</reference>
<evidence type="ECO:0000256" key="2">
    <source>
        <dbReference type="ARBA" id="ARBA00004651"/>
    </source>
</evidence>
<keyword evidence="7" id="KW-0547">Nucleotide-binding</keyword>
<dbReference type="PANTHER" id="PTHR44936:SF10">
    <property type="entry name" value="SENSOR PROTEIN RSTB"/>
    <property type="match status" value="1"/>
</dbReference>
<dbReference type="EMBL" id="JALJYF010000002">
    <property type="protein sequence ID" value="MCP1728342.1"/>
    <property type="molecule type" value="Genomic_DNA"/>
</dbReference>
<dbReference type="InterPro" id="IPR004358">
    <property type="entry name" value="Sig_transdc_His_kin-like_C"/>
</dbReference>
<keyword evidence="13" id="KW-1185">Reference proteome</keyword>
<dbReference type="SMART" id="SM00388">
    <property type="entry name" value="HisKA"/>
    <property type="match status" value="1"/>
</dbReference>
<keyword evidence="10" id="KW-0472">Membrane</keyword>
<feature type="transmembrane region" description="Helical" evidence="10">
    <location>
        <begin position="124"/>
        <end position="141"/>
    </location>
</feature>
<comment type="catalytic activity">
    <reaction evidence="1">
        <text>ATP + protein L-histidine = ADP + protein N-phospho-L-histidine.</text>
        <dbReference type="EC" id="2.7.13.3"/>
    </reaction>
</comment>
<gene>
    <name evidence="12" type="ORF">J2T60_002342</name>
</gene>
<keyword evidence="8 12" id="KW-0418">Kinase</keyword>
<accession>A0ABT1GAK4</accession>
<dbReference type="InterPro" id="IPR005467">
    <property type="entry name" value="His_kinase_dom"/>
</dbReference>
<dbReference type="RefSeq" id="WP_253450284.1">
    <property type="nucleotide sequence ID" value="NZ_JALJYF010000002.1"/>
</dbReference>
<dbReference type="Gene3D" id="1.10.287.130">
    <property type="match status" value="1"/>
</dbReference>
<keyword evidence="10" id="KW-0812">Transmembrane</keyword>
<dbReference type="InterPro" id="IPR036890">
    <property type="entry name" value="HATPase_C_sf"/>
</dbReference>
<evidence type="ECO:0000256" key="4">
    <source>
        <dbReference type="ARBA" id="ARBA00022475"/>
    </source>
</evidence>
<dbReference type="CDD" id="cd00075">
    <property type="entry name" value="HATPase"/>
    <property type="match status" value="1"/>
</dbReference>
<dbReference type="SUPFAM" id="SSF55874">
    <property type="entry name" value="ATPase domain of HSP90 chaperone/DNA topoisomerase II/histidine kinase"/>
    <property type="match status" value="1"/>
</dbReference>
<dbReference type="SUPFAM" id="SSF47384">
    <property type="entry name" value="Homodimeric domain of signal transducing histidine kinase"/>
    <property type="match status" value="1"/>
</dbReference>
<dbReference type="InterPro" id="IPR003661">
    <property type="entry name" value="HisK_dim/P_dom"/>
</dbReference>
<feature type="transmembrane region" description="Helical" evidence="10">
    <location>
        <begin position="46"/>
        <end position="66"/>
    </location>
</feature>
<dbReference type="PROSITE" id="PS50109">
    <property type="entry name" value="HIS_KIN"/>
    <property type="match status" value="1"/>
</dbReference>
<organism evidence="12 13">
    <name type="scientific">Natronospira proteinivora</name>
    <dbReference type="NCBI Taxonomy" id="1807133"/>
    <lineage>
        <taxon>Bacteria</taxon>
        <taxon>Pseudomonadati</taxon>
        <taxon>Pseudomonadota</taxon>
        <taxon>Gammaproteobacteria</taxon>
        <taxon>Natronospirales</taxon>
        <taxon>Natronospiraceae</taxon>
        <taxon>Natronospira</taxon>
    </lineage>
</organism>
<keyword evidence="10" id="KW-1133">Transmembrane helix</keyword>
<dbReference type="SMART" id="SM00387">
    <property type="entry name" value="HATPase_c"/>
    <property type="match status" value="1"/>
</dbReference>
<evidence type="ECO:0000256" key="5">
    <source>
        <dbReference type="ARBA" id="ARBA00022553"/>
    </source>
</evidence>
<dbReference type="Gene3D" id="3.30.565.10">
    <property type="entry name" value="Histidine kinase-like ATPase, C-terminal domain"/>
    <property type="match status" value="1"/>
</dbReference>
<evidence type="ECO:0000256" key="6">
    <source>
        <dbReference type="ARBA" id="ARBA00022679"/>
    </source>
</evidence>
<dbReference type="PANTHER" id="PTHR44936">
    <property type="entry name" value="SENSOR PROTEIN CREC"/>
    <property type="match status" value="1"/>
</dbReference>
<dbReference type="InterPro" id="IPR050980">
    <property type="entry name" value="2C_sensor_his_kinase"/>
</dbReference>
<dbReference type="CDD" id="cd00082">
    <property type="entry name" value="HisKA"/>
    <property type="match status" value="1"/>
</dbReference>
<evidence type="ECO:0000256" key="10">
    <source>
        <dbReference type="SAM" id="Phobius"/>
    </source>
</evidence>
<evidence type="ECO:0000259" key="11">
    <source>
        <dbReference type="PROSITE" id="PS50109"/>
    </source>
</evidence>
<feature type="transmembrane region" description="Helical" evidence="10">
    <location>
        <begin position="20"/>
        <end position="40"/>
    </location>
</feature>
<dbReference type="InterPro" id="IPR003594">
    <property type="entry name" value="HATPase_dom"/>
</dbReference>
<evidence type="ECO:0000256" key="9">
    <source>
        <dbReference type="ARBA" id="ARBA00022840"/>
    </source>
</evidence>
<protein>
    <recommendedName>
        <fullName evidence="3">histidine kinase</fullName>
        <ecNumber evidence="3">2.7.13.3</ecNumber>
    </recommendedName>
</protein>
<keyword evidence="6 12" id="KW-0808">Transferase</keyword>
<dbReference type="GO" id="GO:0004673">
    <property type="term" value="F:protein histidine kinase activity"/>
    <property type="evidence" value="ECO:0007669"/>
    <property type="project" value="UniProtKB-EC"/>
</dbReference>
<evidence type="ECO:0000313" key="12">
    <source>
        <dbReference type="EMBL" id="MCP1728342.1"/>
    </source>
</evidence>
<evidence type="ECO:0000256" key="8">
    <source>
        <dbReference type="ARBA" id="ARBA00022777"/>
    </source>
</evidence>
<feature type="transmembrane region" description="Helical" evidence="10">
    <location>
        <begin position="73"/>
        <end position="94"/>
    </location>
</feature>
<feature type="domain" description="Histidine kinase" evidence="11">
    <location>
        <begin position="211"/>
        <end position="415"/>
    </location>
</feature>
<proteinExistence type="predicted"/>
<evidence type="ECO:0000313" key="13">
    <source>
        <dbReference type="Proteomes" id="UP001523550"/>
    </source>
</evidence>
<name>A0ABT1GAK4_9GAMM</name>